<dbReference type="EMBL" id="JAUEDM010000009">
    <property type="protein sequence ID" value="KAK3312125.1"/>
    <property type="molecule type" value="Genomic_DNA"/>
</dbReference>
<reference evidence="2" key="2">
    <citation type="submission" date="2023-06" db="EMBL/GenBank/DDBJ databases">
        <authorList>
            <consortium name="Lawrence Berkeley National Laboratory"/>
            <person name="Haridas S."/>
            <person name="Hensen N."/>
            <person name="Bonometti L."/>
            <person name="Westerberg I."/>
            <person name="Brannstrom I.O."/>
            <person name="Guillou S."/>
            <person name="Cros-Aarteil S."/>
            <person name="Calhoun S."/>
            <person name="Kuo A."/>
            <person name="Mondo S."/>
            <person name="Pangilinan J."/>
            <person name="Riley R."/>
            <person name="Labutti K."/>
            <person name="Andreopoulos B."/>
            <person name="Lipzen A."/>
            <person name="Chen C."/>
            <person name="Yanf M."/>
            <person name="Daum C."/>
            <person name="Ng V."/>
            <person name="Clum A."/>
            <person name="Steindorff A."/>
            <person name="Ohm R."/>
            <person name="Martin F."/>
            <person name="Silar P."/>
            <person name="Natvig D."/>
            <person name="Lalanne C."/>
            <person name="Gautier V."/>
            <person name="Ament-Velasquez S.L."/>
            <person name="Kruys A."/>
            <person name="Hutchinson M.I."/>
            <person name="Powell A.J."/>
            <person name="Barry K."/>
            <person name="Miller A.N."/>
            <person name="Grigoriev I.V."/>
            <person name="Debuchy R."/>
            <person name="Gladieux P."/>
            <person name="Thoren M.H."/>
            <person name="Johannesson H."/>
        </authorList>
    </citation>
    <scope>NUCLEOTIDE SEQUENCE</scope>
    <source>
        <strain evidence="2">CBS 118394</strain>
    </source>
</reference>
<evidence type="ECO:0000256" key="1">
    <source>
        <dbReference type="SAM" id="MobiDB-lite"/>
    </source>
</evidence>
<accession>A0AAE0LYB8</accession>
<keyword evidence="3" id="KW-1185">Reference proteome</keyword>
<evidence type="ECO:0000313" key="2">
    <source>
        <dbReference type="EMBL" id="KAK3312125.1"/>
    </source>
</evidence>
<dbReference type="Proteomes" id="UP001283341">
    <property type="component" value="Unassembled WGS sequence"/>
</dbReference>
<proteinExistence type="predicted"/>
<sequence length="205" mass="22693">MDPNLVKYEKPTQRSRPKPYRAARSALFFAYHYTDYNHKFYLLLYGHKDDSDSDEHDGALGFHAAPPTCTCCAATSAEVGENLPTLASSVWASSRSSRADESSPRPAALTTPAAPPANPEELQQLLLLLQHGWSEFNSLDAPGDSNVDKDCRDKDELPAHVVRQLSDRRLLAGGLAAKLFRLLARQWISPQEMATRVLYPRGAVT</sequence>
<evidence type="ECO:0000313" key="3">
    <source>
        <dbReference type="Proteomes" id="UP001283341"/>
    </source>
</evidence>
<name>A0AAE0LYB8_9PEZI</name>
<feature type="region of interest" description="Disordered" evidence="1">
    <location>
        <begin position="94"/>
        <end position="116"/>
    </location>
</feature>
<comment type="caution">
    <text evidence="2">The sequence shown here is derived from an EMBL/GenBank/DDBJ whole genome shotgun (WGS) entry which is preliminary data.</text>
</comment>
<protein>
    <submittedName>
        <fullName evidence="2">Uncharacterized protein</fullName>
    </submittedName>
</protein>
<reference evidence="2" key="1">
    <citation type="journal article" date="2023" name="Mol. Phylogenet. Evol.">
        <title>Genome-scale phylogeny and comparative genomics of the fungal order Sordariales.</title>
        <authorList>
            <person name="Hensen N."/>
            <person name="Bonometti L."/>
            <person name="Westerberg I."/>
            <person name="Brannstrom I.O."/>
            <person name="Guillou S."/>
            <person name="Cros-Aarteil S."/>
            <person name="Calhoun S."/>
            <person name="Haridas S."/>
            <person name="Kuo A."/>
            <person name="Mondo S."/>
            <person name="Pangilinan J."/>
            <person name="Riley R."/>
            <person name="LaButti K."/>
            <person name="Andreopoulos B."/>
            <person name="Lipzen A."/>
            <person name="Chen C."/>
            <person name="Yan M."/>
            <person name="Daum C."/>
            <person name="Ng V."/>
            <person name="Clum A."/>
            <person name="Steindorff A."/>
            <person name="Ohm R.A."/>
            <person name="Martin F."/>
            <person name="Silar P."/>
            <person name="Natvig D.O."/>
            <person name="Lalanne C."/>
            <person name="Gautier V."/>
            <person name="Ament-Velasquez S.L."/>
            <person name="Kruys A."/>
            <person name="Hutchinson M.I."/>
            <person name="Powell A.J."/>
            <person name="Barry K."/>
            <person name="Miller A.N."/>
            <person name="Grigoriev I.V."/>
            <person name="Debuchy R."/>
            <person name="Gladieux P."/>
            <person name="Hiltunen Thoren M."/>
            <person name="Johannesson H."/>
        </authorList>
    </citation>
    <scope>NUCLEOTIDE SEQUENCE</scope>
    <source>
        <strain evidence="2">CBS 118394</strain>
    </source>
</reference>
<dbReference type="AlphaFoldDB" id="A0AAE0LYB8"/>
<gene>
    <name evidence="2" type="ORF">B0H66DRAFT_608396</name>
</gene>
<organism evidence="2 3">
    <name type="scientific">Apodospora peruviana</name>
    <dbReference type="NCBI Taxonomy" id="516989"/>
    <lineage>
        <taxon>Eukaryota</taxon>
        <taxon>Fungi</taxon>
        <taxon>Dikarya</taxon>
        <taxon>Ascomycota</taxon>
        <taxon>Pezizomycotina</taxon>
        <taxon>Sordariomycetes</taxon>
        <taxon>Sordariomycetidae</taxon>
        <taxon>Sordariales</taxon>
        <taxon>Lasiosphaeriaceae</taxon>
        <taxon>Apodospora</taxon>
    </lineage>
</organism>